<protein>
    <submittedName>
        <fullName evidence="1">Uncharacterized protein</fullName>
    </submittedName>
</protein>
<sequence>MDWSGGPKTGLVADLVDAFLAAPKRVAAEAAWQQGNRPAEFRALWPILVEDSLVGASMQATAIPNSPEPQFTITLNIPDCVWRLDFEPSWKRHANPMWAAPALGDFVVNGPHFHAWADNSSMASLTQVPELLCARALPATVKTWKQALRWFCAETRIELAKTQMIEYPPREGLI</sequence>
<dbReference type="EMBL" id="CP042906">
    <property type="protein sequence ID" value="QEX16125.1"/>
    <property type="molecule type" value="Genomic_DNA"/>
</dbReference>
<dbReference type="AlphaFoldDB" id="A0A5J6MHV7"/>
<dbReference type="Proteomes" id="UP000326202">
    <property type="component" value="Chromosome"/>
</dbReference>
<dbReference type="RefSeq" id="WP_151176523.1">
    <property type="nucleotide sequence ID" value="NZ_CP042906.1"/>
</dbReference>
<keyword evidence="2" id="KW-1185">Reference proteome</keyword>
<proteinExistence type="predicted"/>
<evidence type="ECO:0000313" key="2">
    <source>
        <dbReference type="Proteomes" id="UP000326202"/>
    </source>
</evidence>
<organism evidence="1 2">
    <name type="scientific">Hypericibacter terrae</name>
    <dbReference type="NCBI Taxonomy" id="2602015"/>
    <lineage>
        <taxon>Bacteria</taxon>
        <taxon>Pseudomonadati</taxon>
        <taxon>Pseudomonadota</taxon>
        <taxon>Alphaproteobacteria</taxon>
        <taxon>Rhodospirillales</taxon>
        <taxon>Dongiaceae</taxon>
        <taxon>Hypericibacter</taxon>
    </lineage>
</organism>
<accession>A0A5J6MHV7</accession>
<dbReference type="KEGG" id="htq:FRZ44_14170"/>
<reference evidence="1 2" key="1">
    <citation type="submission" date="2019-08" db="EMBL/GenBank/DDBJ databases">
        <title>Hyperibacter terrae gen. nov., sp. nov. and Hyperibacter viscosus sp. nov., two new members in the family Rhodospirillaceae isolated from the rhizosphere of Hypericum perforatum.</title>
        <authorList>
            <person name="Noviana Z."/>
        </authorList>
    </citation>
    <scope>NUCLEOTIDE SEQUENCE [LARGE SCALE GENOMIC DNA]</scope>
    <source>
        <strain evidence="1 2">R5913</strain>
    </source>
</reference>
<dbReference type="OrthoDB" id="8481539at2"/>
<gene>
    <name evidence="1" type="ORF">FRZ44_14170</name>
</gene>
<name>A0A5J6MHV7_9PROT</name>
<evidence type="ECO:0000313" key="1">
    <source>
        <dbReference type="EMBL" id="QEX16125.1"/>
    </source>
</evidence>